<name>A0ABQ8ZJX9_9ROSI</name>
<organism evidence="1 2">
    <name type="scientific">Salix suchowensis</name>
    <dbReference type="NCBI Taxonomy" id="1278906"/>
    <lineage>
        <taxon>Eukaryota</taxon>
        <taxon>Viridiplantae</taxon>
        <taxon>Streptophyta</taxon>
        <taxon>Embryophyta</taxon>
        <taxon>Tracheophyta</taxon>
        <taxon>Spermatophyta</taxon>
        <taxon>Magnoliopsida</taxon>
        <taxon>eudicotyledons</taxon>
        <taxon>Gunneridae</taxon>
        <taxon>Pentapetalae</taxon>
        <taxon>rosids</taxon>
        <taxon>fabids</taxon>
        <taxon>Malpighiales</taxon>
        <taxon>Salicaceae</taxon>
        <taxon>Saliceae</taxon>
        <taxon>Salix</taxon>
    </lineage>
</organism>
<comment type="caution">
    <text evidence="1">The sequence shown here is derived from an EMBL/GenBank/DDBJ whole genome shotgun (WGS) entry which is preliminary data.</text>
</comment>
<dbReference type="EMBL" id="JAPFFI010000027">
    <property type="protein sequence ID" value="KAJ6302173.1"/>
    <property type="molecule type" value="Genomic_DNA"/>
</dbReference>
<proteinExistence type="predicted"/>
<keyword evidence="2" id="KW-1185">Reference proteome</keyword>
<reference evidence="1" key="1">
    <citation type="submission" date="2022-10" db="EMBL/GenBank/DDBJ databases">
        <authorList>
            <person name="Hyden B.L."/>
            <person name="Feng K."/>
            <person name="Yates T."/>
            <person name="Jawdy S."/>
            <person name="Smart L.B."/>
            <person name="Muchero W."/>
        </authorList>
    </citation>
    <scope>NUCLEOTIDE SEQUENCE</scope>
    <source>
        <tissue evidence="1">Shoot tip</tissue>
    </source>
</reference>
<dbReference type="Proteomes" id="UP001141253">
    <property type="component" value="Chromosome 16"/>
</dbReference>
<sequence>MKRLSRELDSLMESWIQEHKLKRLESTDENTSKMEGDDFIDVMLSLLDDSMFGYSRETIIKATAMVRKYM</sequence>
<gene>
    <name evidence="1" type="ORF">OIU77_016293</name>
</gene>
<accession>A0ABQ8ZJX9</accession>
<protein>
    <submittedName>
        <fullName evidence="1">Uncharacterized protein</fullName>
    </submittedName>
</protein>
<reference evidence="1" key="2">
    <citation type="journal article" date="2023" name="Int. J. Mol. Sci.">
        <title>De Novo Assembly and Annotation of 11 Diverse Shrub Willow (Salix) Genomes Reveals Novel Gene Organization in Sex-Linked Regions.</title>
        <authorList>
            <person name="Hyden B."/>
            <person name="Feng K."/>
            <person name="Yates T.B."/>
            <person name="Jawdy S."/>
            <person name="Cereghino C."/>
            <person name="Smart L.B."/>
            <person name="Muchero W."/>
        </authorList>
    </citation>
    <scope>NUCLEOTIDE SEQUENCE</scope>
    <source>
        <tissue evidence="1">Shoot tip</tissue>
    </source>
</reference>
<evidence type="ECO:0000313" key="1">
    <source>
        <dbReference type="EMBL" id="KAJ6302173.1"/>
    </source>
</evidence>
<evidence type="ECO:0000313" key="2">
    <source>
        <dbReference type="Proteomes" id="UP001141253"/>
    </source>
</evidence>